<evidence type="ECO:0008006" key="4">
    <source>
        <dbReference type="Google" id="ProtNLM"/>
    </source>
</evidence>
<reference evidence="2 3" key="1">
    <citation type="submission" date="2024-04" db="EMBL/GenBank/DDBJ databases">
        <title>Defined microbial consortia suppress multidrug-resistant proinflammatory Enterobacteriaceae via ecological control.</title>
        <authorList>
            <person name="Furuichi M."/>
            <person name="Kawaguchi T."/>
            <person name="Pust M."/>
            <person name="Yasuma K."/>
            <person name="Plichta D."/>
            <person name="Hasegawa N."/>
            <person name="Ohya T."/>
            <person name="Bhattarai S."/>
            <person name="Sasajima S."/>
            <person name="Aoto Y."/>
            <person name="Tuganbaev T."/>
            <person name="Yaginuma M."/>
            <person name="Ueda M."/>
            <person name="Okahashi N."/>
            <person name="Amafuji K."/>
            <person name="Kiridooshi Y."/>
            <person name="Sugita K."/>
            <person name="Strazar M."/>
            <person name="Skelly A."/>
            <person name="Suda W."/>
            <person name="Hattori M."/>
            <person name="Nakamoto N."/>
            <person name="Caballero S."/>
            <person name="Norman J."/>
            <person name="Olle B."/>
            <person name="Tanoue T."/>
            <person name="Arita M."/>
            <person name="Bucci V."/>
            <person name="Atarashi K."/>
            <person name="Xavier R."/>
            <person name="Honda K."/>
        </authorList>
    </citation>
    <scope>NUCLEOTIDE SEQUENCE [LARGE SCALE GENOMIC DNA]</scope>
    <source>
        <strain evidence="3">k04-0078-D8-1</strain>
    </source>
</reference>
<evidence type="ECO:0000313" key="2">
    <source>
        <dbReference type="EMBL" id="GAA6410736.1"/>
    </source>
</evidence>
<dbReference type="Proteomes" id="UP001600943">
    <property type="component" value="Unassembled WGS sequence"/>
</dbReference>
<gene>
    <name evidence="2" type="ORF">K040078D81_48530</name>
</gene>
<keyword evidence="1" id="KW-0812">Transmembrane</keyword>
<keyword evidence="3" id="KW-1185">Reference proteome</keyword>
<name>A0ABQ0BH13_9FIRM</name>
<accession>A0ABQ0BH13</accession>
<dbReference type="RefSeq" id="WP_302416323.1">
    <property type="nucleotide sequence ID" value="NZ_BAABYW010000001.1"/>
</dbReference>
<evidence type="ECO:0000313" key="3">
    <source>
        <dbReference type="Proteomes" id="UP001600943"/>
    </source>
</evidence>
<keyword evidence="1" id="KW-1133">Transmembrane helix</keyword>
<comment type="caution">
    <text evidence="2">The sequence shown here is derived from an EMBL/GenBank/DDBJ whole genome shotgun (WGS) entry which is preliminary data.</text>
</comment>
<organism evidence="2 3">
    <name type="scientific">Blautia hominis</name>
    <dbReference type="NCBI Taxonomy" id="2025493"/>
    <lineage>
        <taxon>Bacteria</taxon>
        <taxon>Bacillati</taxon>
        <taxon>Bacillota</taxon>
        <taxon>Clostridia</taxon>
        <taxon>Lachnospirales</taxon>
        <taxon>Lachnospiraceae</taxon>
        <taxon>Blautia</taxon>
    </lineage>
</organism>
<keyword evidence="1" id="KW-0472">Membrane</keyword>
<feature type="transmembrane region" description="Helical" evidence="1">
    <location>
        <begin position="105"/>
        <end position="125"/>
    </location>
</feature>
<sequence length="240" mass="26968">MDSKRMMGRRTTWLAVFLAVAGLVAGTKFPAFDSPFPGGSWYGMVAEALTSKTVIFLVPVVAVLPYGDVWIGEKASGFLGFYVARKGKKDFVEDRVITTTCSGCFGWALAVLITLLLYFVLFFPLELKAEWRWELMIPLLRTMARLFLVSAVLADLSGIMALLSGSVYMAYGIPFAVYYLLTILHERYLEKIYVIDPQSWIKAAGDWGKDGIGLWAFLLLLLMLLMFLYGGMLYDRCRDI</sequence>
<dbReference type="EMBL" id="BAABYW010000001">
    <property type="protein sequence ID" value="GAA6410736.1"/>
    <property type="molecule type" value="Genomic_DNA"/>
</dbReference>
<proteinExistence type="predicted"/>
<protein>
    <recommendedName>
        <fullName evidence="4">ABC-2 family transporter protein</fullName>
    </recommendedName>
</protein>
<evidence type="ECO:0000256" key="1">
    <source>
        <dbReference type="SAM" id="Phobius"/>
    </source>
</evidence>
<feature type="transmembrane region" description="Helical" evidence="1">
    <location>
        <begin position="212"/>
        <end position="234"/>
    </location>
</feature>